<proteinExistence type="predicted"/>
<dbReference type="KEGG" id="pdq:CL55_00009860"/>
<dbReference type="STRING" id="1835254.CL55_00009860"/>
<dbReference type="AlphaFoldDB" id="A0A0E3V0I4"/>
<dbReference type="InterPro" id="IPR025612">
    <property type="entry name" value="YqjK"/>
</dbReference>
<dbReference type="RefSeq" id="WP_237150546.1">
    <property type="nucleotide sequence ID" value="NZ_CP007501.1"/>
</dbReference>
<sequence>MMSQRLAELQARQRVLQERAAQERADFALHFEPIEKPLSWADKGIDAFNFMKSTPILWTSAFAVLAHYKPKLAGKVLTVGWGTVKLLKGAKSLL</sequence>
<dbReference type="HOGENOM" id="CLU_2397122_0_0_4"/>
<reference evidence="1 2" key="1">
    <citation type="submission" date="2014-03" db="EMBL/GenBank/DDBJ databases">
        <title>Genome of Polynucleobacter strain MWH-MoK4.</title>
        <authorList>
            <person name="Hahn M.W."/>
        </authorList>
    </citation>
    <scope>NUCLEOTIDE SEQUENCE [LARGE SCALE GENOMIC DNA]</scope>
    <source>
        <strain evidence="1 2">MWH-MoK4</strain>
    </source>
</reference>
<gene>
    <name evidence="1" type="ORF">CL55_00009860</name>
</gene>
<accession>A0A0E3V0I4</accession>
<protein>
    <recommendedName>
        <fullName evidence="3">YqjK-like protein</fullName>
    </recommendedName>
</protein>
<dbReference type="PATRIC" id="fig|576611.7.peg.1002"/>
<evidence type="ECO:0000313" key="1">
    <source>
        <dbReference type="EMBL" id="AKD25319.1"/>
    </source>
</evidence>
<name>A0A0E3V0I4_9BURK</name>
<keyword evidence="2" id="KW-1185">Reference proteome</keyword>
<organism evidence="1 2">
    <name type="scientific">Polynucleobacter duraquae</name>
    <dbReference type="NCBI Taxonomy" id="1835254"/>
    <lineage>
        <taxon>Bacteria</taxon>
        <taxon>Pseudomonadati</taxon>
        <taxon>Pseudomonadota</taxon>
        <taxon>Betaproteobacteria</taxon>
        <taxon>Burkholderiales</taxon>
        <taxon>Burkholderiaceae</taxon>
        <taxon>Polynucleobacter</taxon>
    </lineage>
</organism>
<evidence type="ECO:0008006" key="3">
    <source>
        <dbReference type="Google" id="ProtNLM"/>
    </source>
</evidence>
<dbReference type="Pfam" id="PF13997">
    <property type="entry name" value="YqjK"/>
    <property type="match status" value="1"/>
</dbReference>
<dbReference type="EMBL" id="CP007501">
    <property type="protein sequence ID" value="AKD25319.1"/>
    <property type="molecule type" value="Genomic_DNA"/>
</dbReference>
<evidence type="ECO:0000313" key="2">
    <source>
        <dbReference type="Proteomes" id="UP000061135"/>
    </source>
</evidence>
<dbReference type="Proteomes" id="UP000061135">
    <property type="component" value="Chromosome"/>
</dbReference>